<evidence type="ECO:0000313" key="4">
    <source>
        <dbReference type="Proteomes" id="UP000198853"/>
    </source>
</evidence>
<dbReference type="EMBL" id="FNEN01000001">
    <property type="protein sequence ID" value="SDI35792.1"/>
    <property type="molecule type" value="Genomic_DNA"/>
</dbReference>
<evidence type="ECO:0000256" key="1">
    <source>
        <dbReference type="ARBA" id="ARBA00005662"/>
    </source>
</evidence>
<name>A0A1G8JX28_9BACI</name>
<dbReference type="Pfam" id="PF09587">
    <property type="entry name" value="PGA_cap"/>
    <property type="match status" value="1"/>
</dbReference>
<dbReference type="PANTHER" id="PTHR33393:SF13">
    <property type="entry name" value="PGA BIOSYNTHESIS PROTEIN CAPA"/>
    <property type="match status" value="1"/>
</dbReference>
<dbReference type="InterPro" id="IPR029052">
    <property type="entry name" value="Metallo-depent_PP-like"/>
</dbReference>
<keyword evidence="4" id="KW-1185">Reference proteome</keyword>
<dbReference type="SMART" id="SM00854">
    <property type="entry name" value="PGA_cap"/>
    <property type="match status" value="1"/>
</dbReference>
<accession>A0A1G8JX28</accession>
<gene>
    <name evidence="3" type="ORF">SAMN04488123_101442</name>
</gene>
<organism evidence="3 4">
    <name type="scientific">Natribacillus halophilus</name>
    <dbReference type="NCBI Taxonomy" id="549003"/>
    <lineage>
        <taxon>Bacteria</taxon>
        <taxon>Bacillati</taxon>
        <taxon>Bacillota</taxon>
        <taxon>Bacilli</taxon>
        <taxon>Bacillales</taxon>
        <taxon>Bacillaceae</taxon>
        <taxon>Natribacillus</taxon>
    </lineage>
</organism>
<protein>
    <submittedName>
        <fullName evidence="3">Poly-gamma-glutamate synthesis protein (Capsule biosynthesis protein)</fullName>
    </submittedName>
</protein>
<dbReference type="PANTHER" id="PTHR33393">
    <property type="entry name" value="POLYGLUTAMINE SYNTHESIS ACCESSORY PROTEIN RV0574C-RELATED"/>
    <property type="match status" value="1"/>
</dbReference>
<reference evidence="3 4" key="1">
    <citation type="submission" date="2016-10" db="EMBL/GenBank/DDBJ databases">
        <authorList>
            <person name="de Groot N.N."/>
        </authorList>
    </citation>
    <scope>NUCLEOTIDE SEQUENCE [LARGE SCALE GENOMIC DNA]</scope>
    <source>
        <strain evidence="3 4">DSM 21771</strain>
    </source>
</reference>
<comment type="similarity">
    <text evidence="1">Belongs to the CapA family.</text>
</comment>
<proteinExistence type="inferred from homology"/>
<dbReference type="InterPro" id="IPR052169">
    <property type="entry name" value="CW_Biosynth-Accessory"/>
</dbReference>
<dbReference type="InterPro" id="IPR019079">
    <property type="entry name" value="Capsule_synth_CapA"/>
</dbReference>
<dbReference type="Proteomes" id="UP000198853">
    <property type="component" value="Unassembled WGS sequence"/>
</dbReference>
<feature type="domain" description="Capsule synthesis protein CapA" evidence="2">
    <location>
        <begin position="2"/>
        <end position="315"/>
    </location>
</feature>
<sequence length="428" mass="48294">MTFIATGDSFISRPLPAKGNVGFNELTALFGQSEVKFTNLETTIHEKEGYPSAVSGGTWAMASPQVLNDLKTYGFNMMNWATNHTLDYSHGGLMATKKYLEKQELVHAGAGLNMAEACAPKYLETSQGRVALIAATSTFHTSWVAGDQRPDMPGRPGINPLHYKSKYIVTQEKMDQLRSIAEVTEINSERELAIKEGFEIESEEKNTFKFGDYLFKVGQEEGKETVPQEMDMQRIRKSVLEAKRQADYVLISIHSHEMKGMDKSQPADFLINFSRKCIDWGAHAVIGHGPHILRGIEIYKNRPIFYSLGNFIFQNETISHLPADFYEKYDLDDTHNVADALDKRSKEGTIGLGTNPNIWESVIPIWKMKGGKLVELKLYPIELGYGLPRYKKGWPSLSHNERILEKLNDLSYPFGTTIHIENGMGRIY</sequence>
<evidence type="ECO:0000313" key="3">
    <source>
        <dbReference type="EMBL" id="SDI35792.1"/>
    </source>
</evidence>
<dbReference type="AlphaFoldDB" id="A0A1G8JX28"/>
<dbReference type="CDD" id="cd07381">
    <property type="entry name" value="MPP_CapA"/>
    <property type="match status" value="1"/>
</dbReference>
<evidence type="ECO:0000259" key="2">
    <source>
        <dbReference type="SMART" id="SM00854"/>
    </source>
</evidence>
<dbReference type="SUPFAM" id="SSF56300">
    <property type="entry name" value="Metallo-dependent phosphatases"/>
    <property type="match status" value="1"/>
</dbReference>